<dbReference type="PANTHER" id="PTHR47245:SF2">
    <property type="entry name" value="PEPTIDYL-PROLYL CIS-TRANS ISOMERASE HP_0175-RELATED"/>
    <property type="match status" value="1"/>
</dbReference>
<feature type="non-terminal residue" evidence="2">
    <location>
        <position position="1"/>
    </location>
</feature>
<name>A0A382L1C1_9ZZZZ</name>
<dbReference type="SUPFAM" id="SSF109998">
    <property type="entry name" value="Triger factor/SurA peptide-binding domain-like"/>
    <property type="match status" value="1"/>
</dbReference>
<accession>A0A382L1C1</accession>
<proteinExistence type="predicted"/>
<dbReference type="InterPro" id="IPR050245">
    <property type="entry name" value="PrsA_foldase"/>
</dbReference>
<dbReference type="EMBL" id="UINC01083251">
    <property type="protein sequence ID" value="SVC28777.1"/>
    <property type="molecule type" value="Genomic_DNA"/>
</dbReference>
<dbReference type="Gene3D" id="3.10.50.40">
    <property type="match status" value="1"/>
</dbReference>
<dbReference type="InterPro" id="IPR000297">
    <property type="entry name" value="PPIase_PpiC"/>
</dbReference>
<reference evidence="2" key="1">
    <citation type="submission" date="2018-05" db="EMBL/GenBank/DDBJ databases">
        <authorList>
            <person name="Lanie J.A."/>
            <person name="Ng W.-L."/>
            <person name="Kazmierczak K.M."/>
            <person name="Andrzejewski T.M."/>
            <person name="Davidsen T.M."/>
            <person name="Wayne K.J."/>
            <person name="Tettelin H."/>
            <person name="Glass J.I."/>
            <person name="Rusch D."/>
            <person name="Podicherti R."/>
            <person name="Tsui H.-C.T."/>
            <person name="Winkler M.E."/>
        </authorList>
    </citation>
    <scope>NUCLEOTIDE SEQUENCE</scope>
</reference>
<dbReference type="SUPFAM" id="SSF54534">
    <property type="entry name" value="FKBP-like"/>
    <property type="match status" value="1"/>
</dbReference>
<dbReference type="Pfam" id="PF13616">
    <property type="entry name" value="Rotamase_3"/>
    <property type="match status" value="1"/>
</dbReference>
<dbReference type="PANTHER" id="PTHR47245">
    <property type="entry name" value="PEPTIDYLPROLYL ISOMERASE"/>
    <property type="match status" value="1"/>
</dbReference>
<dbReference type="PROSITE" id="PS50198">
    <property type="entry name" value="PPIC_PPIASE_2"/>
    <property type="match status" value="1"/>
</dbReference>
<dbReference type="AlphaFoldDB" id="A0A382L1C1"/>
<organism evidence="2">
    <name type="scientific">marine metagenome</name>
    <dbReference type="NCBI Taxonomy" id="408172"/>
    <lineage>
        <taxon>unclassified sequences</taxon>
        <taxon>metagenomes</taxon>
        <taxon>ecological metagenomes</taxon>
    </lineage>
</organism>
<dbReference type="InterPro" id="IPR046357">
    <property type="entry name" value="PPIase_dom_sf"/>
</dbReference>
<evidence type="ECO:0000259" key="1">
    <source>
        <dbReference type="PROSITE" id="PS50198"/>
    </source>
</evidence>
<dbReference type="Pfam" id="PF13623">
    <property type="entry name" value="SurA_N_2"/>
    <property type="match status" value="1"/>
</dbReference>
<sequence>SMRNRMHIVLWGLLVMFLLSMTLGGLVGGANIIEQLFGRVDPTTILARINDIDVSPDYYRRLVNQQLEQTRSRGQNISDFQIHQARNTAWDKMVQDILVSQEVERLGLSATDEEVLFHLENNPPPFLQDEPSFQTDGSFDREKYLVALANPQDNEWAPIESFMKNTYIPNYKLQQLLNESIVITEENVESEFIKRNVNYTVSFIHVSSAKVAQVESDPTDGDLMAKYKNTKSDYKHDELRTVTYVSWKKIPSQNDSVSTKNLATELFNRTKSGEDFAALANKYSMDPGNQGIKGGDLGWFNKGQMVKPFEVAAFSANKGEIVGPVKSNFGYHIIQVRDKKTEDGEKMVQASHILLKVEISETTLSNLNRAATLFSYDAQSNGFASAIDTNKNETATHEKLNQSGYSIDGLG</sequence>
<feature type="non-terminal residue" evidence="2">
    <location>
        <position position="411"/>
    </location>
</feature>
<feature type="domain" description="PpiC" evidence="1">
    <location>
        <begin position="229"/>
        <end position="338"/>
    </location>
</feature>
<dbReference type="GO" id="GO:0003755">
    <property type="term" value="F:peptidyl-prolyl cis-trans isomerase activity"/>
    <property type="evidence" value="ECO:0007669"/>
    <property type="project" value="InterPro"/>
</dbReference>
<dbReference type="InterPro" id="IPR027304">
    <property type="entry name" value="Trigger_fact/SurA_dom_sf"/>
</dbReference>
<gene>
    <name evidence="2" type="ORF">METZ01_LOCUS281631</name>
</gene>
<evidence type="ECO:0000313" key="2">
    <source>
        <dbReference type="EMBL" id="SVC28777.1"/>
    </source>
</evidence>
<protein>
    <recommendedName>
        <fullName evidence="1">PpiC domain-containing protein</fullName>
    </recommendedName>
</protein>